<dbReference type="PROSITE" id="PS51821">
    <property type="entry name" value="VELVET"/>
    <property type="match status" value="1"/>
</dbReference>
<dbReference type="STRING" id="90262.A0A1X2IDQ6"/>
<gene>
    <name evidence="7" type="ORF">BCR42DRAFT_393427</name>
</gene>
<dbReference type="InterPro" id="IPR021740">
    <property type="entry name" value="Velvet"/>
</dbReference>
<comment type="subcellular location">
    <subcellularLocation>
        <location evidence="1">Nucleus</location>
    </subcellularLocation>
</comment>
<organism evidence="7 8">
    <name type="scientific">Absidia repens</name>
    <dbReference type="NCBI Taxonomy" id="90262"/>
    <lineage>
        <taxon>Eukaryota</taxon>
        <taxon>Fungi</taxon>
        <taxon>Fungi incertae sedis</taxon>
        <taxon>Mucoromycota</taxon>
        <taxon>Mucoromycotina</taxon>
        <taxon>Mucoromycetes</taxon>
        <taxon>Mucorales</taxon>
        <taxon>Cunninghamellaceae</taxon>
        <taxon>Absidia</taxon>
    </lineage>
</organism>
<dbReference type="PANTHER" id="PTHR33572:SF3">
    <property type="entry name" value="VELVET COMPLEX SUBUNIT B"/>
    <property type="match status" value="1"/>
</dbReference>
<proteinExistence type="predicted"/>
<keyword evidence="4" id="KW-0539">Nucleus</keyword>
<evidence type="ECO:0000259" key="6">
    <source>
        <dbReference type="PROSITE" id="PS51821"/>
    </source>
</evidence>
<feature type="domain" description="Velvet" evidence="6">
    <location>
        <begin position="122"/>
        <end position="355"/>
    </location>
</feature>
<reference evidence="7 8" key="1">
    <citation type="submission" date="2016-07" db="EMBL/GenBank/DDBJ databases">
        <title>Pervasive Adenine N6-methylation of Active Genes in Fungi.</title>
        <authorList>
            <consortium name="DOE Joint Genome Institute"/>
            <person name="Mondo S.J."/>
            <person name="Dannebaum R.O."/>
            <person name="Kuo R.C."/>
            <person name="Labutti K."/>
            <person name="Haridas S."/>
            <person name="Kuo A."/>
            <person name="Salamov A."/>
            <person name="Ahrendt S.R."/>
            <person name="Lipzen A."/>
            <person name="Sullivan W."/>
            <person name="Andreopoulos W.B."/>
            <person name="Clum A."/>
            <person name="Lindquist E."/>
            <person name="Daum C."/>
            <person name="Ramamoorthy G.K."/>
            <person name="Gryganskyi A."/>
            <person name="Culley D."/>
            <person name="Magnuson J.K."/>
            <person name="James T.Y."/>
            <person name="O'Malley M.A."/>
            <person name="Stajich J.E."/>
            <person name="Spatafora J.W."/>
            <person name="Visel A."/>
            <person name="Grigoriev I.V."/>
        </authorList>
    </citation>
    <scope>NUCLEOTIDE SEQUENCE [LARGE SCALE GENOMIC DNA]</scope>
    <source>
        <strain evidence="7 8">NRRL 1336</strain>
    </source>
</reference>
<keyword evidence="3" id="KW-0804">Transcription</keyword>
<evidence type="ECO:0000256" key="2">
    <source>
        <dbReference type="ARBA" id="ARBA00023015"/>
    </source>
</evidence>
<evidence type="ECO:0000256" key="3">
    <source>
        <dbReference type="ARBA" id="ARBA00023163"/>
    </source>
</evidence>
<evidence type="ECO:0000256" key="1">
    <source>
        <dbReference type="ARBA" id="ARBA00004123"/>
    </source>
</evidence>
<evidence type="ECO:0000313" key="7">
    <source>
        <dbReference type="EMBL" id="ORZ14622.1"/>
    </source>
</evidence>
<feature type="compositionally biased region" description="Polar residues" evidence="5">
    <location>
        <begin position="230"/>
        <end position="243"/>
    </location>
</feature>
<dbReference type="Gene3D" id="2.60.40.3960">
    <property type="entry name" value="Velvet domain"/>
    <property type="match status" value="1"/>
</dbReference>
<evidence type="ECO:0000256" key="4">
    <source>
        <dbReference type="ARBA" id="ARBA00023242"/>
    </source>
</evidence>
<protein>
    <submittedName>
        <fullName evidence="7">Velvet factor-domain-containing protein</fullName>
    </submittedName>
</protein>
<name>A0A1X2IDQ6_9FUNG</name>
<feature type="compositionally biased region" description="Polar residues" evidence="5">
    <location>
        <begin position="367"/>
        <end position="378"/>
    </location>
</feature>
<feature type="compositionally biased region" description="Acidic residues" evidence="5">
    <location>
        <begin position="381"/>
        <end position="394"/>
    </location>
</feature>
<dbReference type="AlphaFoldDB" id="A0A1X2IDQ6"/>
<keyword evidence="8" id="KW-1185">Reference proteome</keyword>
<evidence type="ECO:0000256" key="5">
    <source>
        <dbReference type="SAM" id="MobiDB-lite"/>
    </source>
</evidence>
<keyword evidence="2" id="KW-0805">Transcription regulation</keyword>
<dbReference type="GO" id="GO:0005634">
    <property type="term" value="C:nucleus"/>
    <property type="evidence" value="ECO:0007669"/>
    <property type="project" value="UniProtKB-SubCell"/>
</dbReference>
<dbReference type="PANTHER" id="PTHR33572">
    <property type="entry name" value="SPORE DEVELOPMENT REGULATOR VOSA"/>
    <property type="match status" value="1"/>
</dbReference>
<dbReference type="InterPro" id="IPR037525">
    <property type="entry name" value="Velvet_dom"/>
</dbReference>
<feature type="compositionally biased region" description="Low complexity" evidence="5">
    <location>
        <begin position="210"/>
        <end position="229"/>
    </location>
</feature>
<feature type="region of interest" description="Disordered" evidence="5">
    <location>
        <begin position="357"/>
        <end position="394"/>
    </location>
</feature>
<dbReference type="Pfam" id="PF11754">
    <property type="entry name" value="Velvet"/>
    <property type="match status" value="1"/>
</dbReference>
<accession>A0A1X2IDQ6</accession>
<dbReference type="InterPro" id="IPR038491">
    <property type="entry name" value="Velvet_dom_sf"/>
</dbReference>
<dbReference type="EMBL" id="MCGE01000014">
    <property type="protein sequence ID" value="ORZ14622.1"/>
    <property type="molecule type" value="Genomic_DNA"/>
</dbReference>
<evidence type="ECO:0000313" key="8">
    <source>
        <dbReference type="Proteomes" id="UP000193560"/>
    </source>
</evidence>
<feature type="compositionally biased region" description="Pro residues" evidence="5">
    <location>
        <begin position="52"/>
        <end position="61"/>
    </location>
</feature>
<dbReference type="Proteomes" id="UP000193560">
    <property type="component" value="Unassembled WGS sequence"/>
</dbReference>
<feature type="region of interest" description="Disordered" evidence="5">
    <location>
        <begin position="47"/>
        <end position="69"/>
    </location>
</feature>
<sequence>MHGQPYPEFTYGNTLMNDTSLTPLPETEYVRQQEDVFSELISLANRRQHHNNPPPTCPPPQLSSSSYSYPTHLAHHSLSTATPNMMTAGPSLLSSSSSTPLAAAAAAAVAPPSLAGATWDHSPHDRIYELKVVQQPYRARMCGFGDKDRRPISPPPILQMWTRTKDGHLVKPESIDISFFIVLCDSWHEDGTTEANLVYHSFSSPPPTQPQQRSSTSSSSTSSITASQQHHLTPTNDPASSSNDEITKTLQMRNLVGSSVASAAKLYDLDGNLGIFFVFQDISFRTEGKFKLAFSLIDVGSPCGNTVNTGSSSQVLTRVFTDMFTVFTAKKFPGVVKSTALSQCFAKQGVKIPIRKDTQVKRKKSTKQASSSFENTMDGTLPDDDIDNDEDVEQ</sequence>
<feature type="region of interest" description="Disordered" evidence="5">
    <location>
        <begin position="198"/>
        <end position="243"/>
    </location>
</feature>
<comment type="caution">
    <text evidence="7">The sequence shown here is derived from an EMBL/GenBank/DDBJ whole genome shotgun (WGS) entry which is preliminary data.</text>
</comment>
<dbReference type="OrthoDB" id="5599552at2759"/>